<evidence type="ECO:0000313" key="3">
    <source>
        <dbReference type="Proteomes" id="UP000003639"/>
    </source>
</evidence>
<dbReference type="RefSeq" id="WP_006573360.1">
    <property type="nucleotide sequence ID" value="NZ_AAXG02000022.1"/>
</dbReference>
<dbReference type="STRING" id="411467.BACCAP_02831"/>
<proteinExistence type="predicted"/>
<sequence>MDFLTDWLTDWLKELLIGGIMGNLEGLFDYVNTQVGEIAVQVGTTPAAWNAGVFSLIRQLSETVILPIAGLVLTFVATYELIQMLLEKNNMHEFDVANIYKWISKRLVPSSFSQTLYIVMVVFDVSQTVIASGRPDPRAPR</sequence>
<dbReference type="InterPro" id="IPR045798">
    <property type="entry name" value="TrbL_Firmicutes"/>
</dbReference>
<protein>
    <submittedName>
        <fullName evidence="2">Uncharacterized protein</fullName>
    </submittedName>
</protein>
<dbReference type="EMBL" id="AAXG02000022">
    <property type="protein sequence ID" value="EDM99333.1"/>
    <property type="molecule type" value="Genomic_DNA"/>
</dbReference>
<evidence type="ECO:0000256" key="1">
    <source>
        <dbReference type="SAM" id="Phobius"/>
    </source>
</evidence>
<reference evidence="2 3" key="1">
    <citation type="submission" date="2007-04" db="EMBL/GenBank/DDBJ databases">
        <authorList>
            <person name="Fulton L."/>
            <person name="Clifton S."/>
            <person name="Fulton B."/>
            <person name="Xu J."/>
            <person name="Minx P."/>
            <person name="Pepin K.H."/>
            <person name="Johnson M."/>
            <person name="Thiruvilangam P."/>
            <person name="Bhonagiri V."/>
            <person name="Nash W.E."/>
            <person name="Mardis E.R."/>
            <person name="Wilson R.K."/>
        </authorList>
    </citation>
    <scope>NUCLEOTIDE SEQUENCE [LARGE SCALE GENOMIC DNA]</scope>
    <source>
        <strain evidence="2 3">ATCC 29799</strain>
    </source>
</reference>
<keyword evidence="1" id="KW-0812">Transmembrane</keyword>
<dbReference type="Pfam" id="PF19478">
    <property type="entry name" value="TrbL_2"/>
    <property type="match status" value="1"/>
</dbReference>
<comment type="caution">
    <text evidence="2">The sequence shown here is derived from an EMBL/GenBank/DDBJ whole genome shotgun (WGS) entry which is preliminary data.</text>
</comment>
<keyword evidence="3" id="KW-1185">Reference proteome</keyword>
<dbReference type="AlphaFoldDB" id="A6NX86"/>
<keyword evidence="1" id="KW-0472">Membrane</keyword>
<feature type="transmembrane region" description="Helical" evidence="1">
    <location>
        <begin position="64"/>
        <end position="82"/>
    </location>
</feature>
<evidence type="ECO:0000313" key="2">
    <source>
        <dbReference type="EMBL" id="EDM99333.1"/>
    </source>
</evidence>
<name>A6NX86_9FIRM</name>
<organism evidence="2 3">
    <name type="scientific">Pseudoflavonifractor capillosus ATCC 29799</name>
    <dbReference type="NCBI Taxonomy" id="411467"/>
    <lineage>
        <taxon>Bacteria</taxon>
        <taxon>Bacillati</taxon>
        <taxon>Bacillota</taxon>
        <taxon>Clostridia</taxon>
        <taxon>Eubacteriales</taxon>
        <taxon>Oscillospiraceae</taxon>
        <taxon>Pseudoflavonifractor</taxon>
    </lineage>
</organism>
<reference evidence="2 3" key="2">
    <citation type="submission" date="2007-06" db="EMBL/GenBank/DDBJ databases">
        <title>Draft genome sequence of Pseudoflavonifractor capillosus ATCC 29799.</title>
        <authorList>
            <person name="Sudarsanam P."/>
            <person name="Ley R."/>
            <person name="Guruge J."/>
            <person name="Turnbaugh P.J."/>
            <person name="Mahowald M."/>
            <person name="Liep D."/>
            <person name="Gordon J."/>
        </authorList>
    </citation>
    <scope>NUCLEOTIDE SEQUENCE [LARGE SCALE GENOMIC DNA]</scope>
    <source>
        <strain evidence="2 3">ATCC 29799</strain>
    </source>
</reference>
<keyword evidence="1" id="KW-1133">Transmembrane helix</keyword>
<feature type="non-terminal residue" evidence="2">
    <location>
        <position position="141"/>
    </location>
</feature>
<dbReference type="Proteomes" id="UP000003639">
    <property type="component" value="Unassembled WGS sequence"/>
</dbReference>
<accession>A6NX86</accession>
<dbReference type="eggNOG" id="ENOG502Z81B">
    <property type="taxonomic scope" value="Bacteria"/>
</dbReference>
<gene>
    <name evidence="2" type="ORF">BACCAP_02831</name>
</gene>